<dbReference type="GO" id="GO:0004622">
    <property type="term" value="F:phosphatidylcholine lysophospholipase activity"/>
    <property type="evidence" value="ECO:0007669"/>
    <property type="project" value="TreeGrafter"/>
</dbReference>
<keyword evidence="2" id="KW-0472">Membrane</keyword>
<dbReference type="InterPro" id="IPR051532">
    <property type="entry name" value="Ester_Hydrolysis_Enzymes"/>
</dbReference>
<feature type="region of interest" description="Disordered" evidence="1">
    <location>
        <begin position="31"/>
        <end position="64"/>
    </location>
</feature>
<protein>
    <recommendedName>
        <fullName evidence="3">SGNH hydrolase-type esterase domain-containing protein</fullName>
    </recommendedName>
</protein>
<evidence type="ECO:0000313" key="5">
    <source>
        <dbReference type="Proteomes" id="UP000654075"/>
    </source>
</evidence>
<comment type="caution">
    <text evidence="4">The sequence shown here is derived from an EMBL/GenBank/DDBJ whole genome shotgun (WGS) entry which is preliminary data.</text>
</comment>
<feature type="non-terminal residue" evidence="4">
    <location>
        <position position="1"/>
    </location>
</feature>
<evidence type="ECO:0000256" key="1">
    <source>
        <dbReference type="SAM" id="MobiDB-lite"/>
    </source>
</evidence>
<dbReference type="SUPFAM" id="SSF52266">
    <property type="entry name" value="SGNH hydrolase"/>
    <property type="match status" value="1"/>
</dbReference>
<dbReference type="CDD" id="cd00229">
    <property type="entry name" value="SGNH_hydrolase"/>
    <property type="match status" value="1"/>
</dbReference>
<dbReference type="Pfam" id="PF13472">
    <property type="entry name" value="Lipase_GDSL_2"/>
    <property type="match status" value="1"/>
</dbReference>
<dbReference type="AlphaFoldDB" id="A0A813FYH2"/>
<dbReference type="InterPro" id="IPR013830">
    <property type="entry name" value="SGNH_hydro"/>
</dbReference>
<keyword evidence="2" id="KW-1133">Transmembrane helix</keyword>
<evidence type="ECO:0000259" key="3">
    <source>
        <dbReference type="Pfam" id="PF13472"/>
    </source>
</evidence>
<feature type="transmembrane region" description="Helical" evidence="2">
    <location>
        <begin position="108"/>
        <end position="135"/>
    </location>
</feature>
<feature type="domain" description="SGNH hydrolase-type esterase" evidence="3">
    <location>
        <begin position="164"/>
        <end position="324"/>
    </location>
</feature>
<keyword evidence="2" id="KW-0812">Transmembrane</keyword>
<keyword evidence="5" id="KW-1185">Reference proteome</keyword>
<evidence type="ECO:0000313" key="4">
    <source>
        <dbReference type="EMBL" id="CAE8615449.1"/>
    </source>
</evidence>
<dbReference type="InterPro" id="IPR036514">
    <property type="entry name" value="SGNH_hydro_sf"/>
</dbReference>
<dbReference type="EMBL" id="CAJNNV010025638">
    <property type="protein sequence ID" value="CAE8615449.1"/>
    <property type="molecule type" value="Genomic_DNA"/>
</dbReference>
<dbReference type="Proteomes" id="UP000654075">
    <property type="component" value="Unassembled WGS sequence"/>
</dbReference>
<dbReference type="Gene3D" id="3.40.50.1110">
    <property type="entry name" value="SGNH hydrolase"/>
    <property type="match status" value="1"/>
</dbReference>
<organism evidence="4 5">
    <name type="scientific">Polarella glacialis</name>
    <name type="common">Dinoflagellate</name>
    <dbReference type="NCBI Taxonomy" id="89957"/>
    <lineage>
        <taxon>Eukaryota</taxon>
        <taxon>Sar</taxon>
        <taxon>Alveolata</taxon>
        <taxon>Dinophyceae</taxon>
        <taxon>Suessiales</taxon>
        <taxon>Suessiaceae</taxon>
        <taxon>Polarella</taxon>
    </lineage>
</organism>
<reference evidence="4" key="1">
    <citation type="submission" date="2021-02" db="EMBL/GenBank/DDBJ databases">
        <authorList>
            <person name="Dougan E. K."/>
            <person name="Rhodes N."/>
            <person name="Thang M."/>
            <person name="Chan C."/>
        </authorList>
    </citation>
    <scope>NUCLEOTIDE SEQUENCE</scope>
</reference>
<dbReference type="PANTHER" id="PTHR30383">
    <property type="entry name" value="THIOESTERASE 1/PROTEASE 1/LYSOPHOSPHOLIPASE L1"/>
    <property type="match status" value="1"/>
</dbReference>
<evidence type="ECO:0000256" key="2">
    <source>
        <dbReference type="SAM" id="Phobius"/>
    </source>
</evidence>
<proteinExistence type="predicted"/>
<dbReference type="PANTHER" id="PTHR30383:SF5">
    <property type="entry name" value="SGNH HYDROLASE-TYPE ESTERASE DOMAIN-CONTAINING PROTEIN"/>
    <property type="match status" value="1"/>
</dbReference>
<feature type="region of interest" description="Disordered" evidence="1">
    <location>
        <begin position="1"/>
        <end position="20"/>
    </location>
</feature>
<sequence length="403" mass="43136">QQQQQQHMSSAPAAHPATAMASLVSSVGPRVFSSPRGVHTSTTSSSSGSSSSGRSDSNNNNFNNNFSNNTNNNFLCGVAFVGAWAFLRQPGQKVRKKQSLLARHALDSLDLSAAWMLVTGGASAALATSILVSLLTQEDAEHGPRAFLRGKNGGRGRSGLRVVCLGDSLTRGNLSADWVGDLRLRLSAARGATVVNAGTNMHCAHNARLCLDRVLDCRPSHVVVLIGTNDLKAEQSSFESVVYRLLNSLPEKPSLATFELELLELRERLLANGVQVALASPPVLGEDITSPANRRAAEYAAVVRRVAAGGRGGCLYLPLFERTLLALPTMPAGAAYDGLRFLTWLWATCLRRPGDSMEQMQEDRQLTVTVDLVHLGPTGGAMLAEMAHAFVTAPPRPACRRQY</sequence>
<feature type="transmembrane region" description="Helical" evidence="2">
    <location>
        <begin position="70"/>
        <end position="87"/>
    </location>
</feature>
<feature type="compositionally biased region" description="Low complexity" evidence="1">
    <location>
        <begin position="40"/>
        <end position="64"/>
    </location>
</feature>
<name>A0A813FYH2_POLGL</name>
<accession>A0A813FYH2</accession>
<dbReference type="OrthoDB" id="421156at2759"/>
<gene>
    <name evidence="4" type="ORF">PGLA1383_LOCUS33165</name>
</gene>